<evidence type="ECO:0000313" key="12">
    <source>
        <dbReference type="Proteomes" id="UP000215914"/>
    </source>
</evidence>
<evidence type="ECO:0000256" key="6">
    <source>
        <dbReference type="ARBA" id="ARBA00022741"/>
    </source>
</evidence>
<dbReference type="InterPro" id="IPR044974">
    <property type="entry name" value="Disease_R_plants"/>
</dbReference>
<dbReference type="GO" id="GO:0043531">
    <property type="term" value="F:ADP binding"/>
    <property type="evidence" value="ECO:0007669"/>
    <property type="project" value="InterPro"/>
</dbReference>
<dbReference type="InterPro" id="IPR002182">
    <property type="entry name" value="NB-ARC"/>
</dbReference>
<protein>
    <submittedName>
        <fullName evidence="11">P-loop containing nucleoside triphosphate hydrolase</fullName>
    </submittedName>
</protein>
<gene>
    <name evidence="11" type="ORF">HanXRQr2_Chr10g0420721</name>
</gene>
<evidence type="ECO:0000256" key="5">
    <source>
        <dbReference type="ARBA" id="ARBA00022737"/>
    </source>
</evidence>
<keyword evidence="8" id="KW-0067">ATP-binding</keyword>
<feature type="domain" description="Disease resistance protein winged helix" evidence="10">
    <location>
        <begin position="414"/>
        <end position="483"/>
    </location>
</feature>
<dbReference type="InterPro" id="IPR036388">
    <property type="entry name" value="WH-like_DNA-bd_sf"/>
</dbReference>
<evidence type="ECO:0000256" key="2">
    <source>
        <dbReference type="ARBA" id="ARBA00008894"/>
    </source>
</evidence>
<keyword evidence="5" id="KW-0677">Repeat</keyword>
<dbReference type="FunFam" id="3.40.50.300:FF:001091">
    <property type="entry name" value="Probable disease resistance protein At1g61300"/>
    <property type="match status" value="1"/>
</dbReference>
<evidence type="ECO:0000256" key="3">
    <source>
        <dbReference type="ARBA" id="ARBA00022490"/>
    </source>
</evidence>
<dbReference type="Gene3D" id="3.40.50.300">
    <property type="entry name" value="P-loop containing nucleotide triphosphate hydrolases"/>
    <property type="match status" value="1"/>
</dbReference>
<dbReference type="SUPFAM" id="SSF52058">
    <property type="entry name" value="L domain-like"/>
    <property type="match status" value="1"/>
</dbReference>
<accession>A0A9K3N394</accession>
<dbReference type="Gramene" id="mRNA:HanXRQr2_Chr10g0420721">
    <property type="protein sequence ID" value="mRNA:HanXRQr2_Chr10g0420721"/>
    <property type="gene ID" value="HanXRQr2_Chr10g0420721"/>
</dbReference>
<evidence type="ECO:0000313" key="11">
    <source>
        <dbReference type="EMBL" id="KAF5784763.1"/>
    </source>
</evidence>
<organism evidence="11 12">
    <name type="scientific">Helianthus annuus</name>
    <name type="common">Common sunflower</name>
    <dbReference type="NCBI Taxonomy" id="4232"/>
    <lineage>
        <taxon>Eukaryota</taxon>
        <taxon>Viridiplantae</taxon>
        <taxon>Streptophyta</taxon>
        <taxon>Embryophyta</taxon>
        <taxon>Tracheophyta</taxon>
        <taxon>Spermatophyta</taxon>
        <taxon>Magnoliopsida</taxon>
        <taxon>eudicotyledons</taxon>
        <taxon>Gunneridae</taxon>
        <taxon>Pentapetalae</taxon>
        <taxon>asterids</taxon>
        <taxon>campanulids</taxon>
        <taxon>Asterales</taxon>
        <taxon>Asteraceae</taxon>
        <taxon>Asteroideae</taxon>
        <taxon>Heliantheae alliance</taxon>
        <taxon>Heliantheae</taxon>
        <taxon>Helianthus</taxon>
    </lineage>
</organism>
<comment type="caution">
    <text evidence="11">The sequence shown here is derived from an EMBL/GenBank/DDBJ whole genome shotgun (WGS) entry which is preliminary data.</text>
</comment>
<dbReference type="InterPro" id="IPR058922">
    <property type="entry name" value="WHD_DRP"/>
</dbReference>
<reference evidence="11" key="1">
    <citation type="journal article" date="2017" name="Nature">
        <title>The sunflower genome provides insights into oil metabolism, flowering and Asterid evolution.</title>
        <authorList>
            <person name="Badouin H."/>
            <person name="Gouzy J."/>
            <person name="Grassa C.J."/>
            <person name="Murat F."/>
            <person name="Staton S.E."/>
            <person name="Cottret L."/>
            <person name="Lelandais-Briere C."/>
            <person name="Owens G.L."/>
            <person name="Carrere S."/>
            <person name="Mayjonade B."/>
            <person name="Legrand L."/>
            <person name="Gill N."/>
            <person name="Kane N.C."/>
            <person name="Bowers J.E."/>
            <person name="Hubner S."/>
            <person name="Bellec A."/>
            <person name="Berard A."/>
            <person name="Berges H."/>
            <person name="Blanchet N."/>
            <person name="Boniface M.C."/>
            <person name="Brunel D."/>
            <person name="Catrice O."/>
            <person name="Chaidir N."/>
            <person name="Claudel C."/>
            <person name="Donnadieu C."/>
            <person name="Faraut T."/>
            <person name="Fievet G."/>
            <person name="Helmstetter N."/>
            <person name="King M."/>
            <person name="Knapp S.J."/>
            <person name="Lai Z."/>
            <person name="Le Paslier M.C."/>
            <person name="Lippi Y."/>
            <person name="Lorenzon L."/>
            <person name="Mandel J.R."/>
            <person name="Marage G."/>
            <person name="Marchand G."/>
            <person name="Marquand E."/>
            <person name="Bret-Mestries E."/>
            <person name="Morien E."/>
            <person name="Nambeesan S."/>
            <person name="Nguyen T."/>
            <person name="Pegot-Espagnet P."/>
            <person name="Pouilly N."/>
            <person name="Raftis F."/>
            <person name="Sallet E."/>
            <person name="Schiex T."/>
            <person name="Thomas J."/>
            <person name="Vandecasteele C."/>
            <person name="Vares D."/>
            <person name="Vear F."/>
            <person name="Vautrin S."/>
            <person name="Crespi M."/>
            <person name="Mangin B."/>
            <person name="Burke J.M."/>
            <person name="Salse J."/>
            <person name="Munos S."/>
            <person name="Vincourt P."/>
            <person name="Rieseberg L.H."/>
            <person name="Langlade N.B."/>
        </authorList>
    </citation>
    <scope>NUCLEOTIDE SEQUENCE</scope>
    <source>
        <tissue evidence="11">Leaves</tissue>
    </source>
</reference>
<evidence type="ECO:0000259" key="10">
    <source>
        <dbReference type="Pfam" id="PF23559"/>
    </source>
</evidence>
<dbReference type="GO" id="GO:0051607">
    <property type="term" value="P:defense response to virus"/>
    <property type="evidence" value="ECO:0007669"/>
    <property type="project" value="UniProtKB-ARBA"/>
</dbReference>
<keyword evidence="6" id="KW-0547">Nucleotide-binding</keyword>
<dbReference type="Proteomes" id="UP000215914">
    <property type="component" value="Unassembled WGS sequence"/>
</dbReference>
<evidence type="ECO:0000256" key="8">
    <source>
        <dbReference type="ARBA" id="ARBA00022840"/>
    </source>
</evidence>
<evidence type="ECO:0000256" key="7">
    <source>
        <dbReference type="ARBA" id="ARBA00022821"/>
    </source>
</evidence>
<reference evidence="11" key="2">
    <citation type="submission" date="2020-06" db="EMBL/GenBank/DDBJ databases">
        <title>Helianthus annuus Genome sequencing and assembly Release 2.</title>
        <authorList>
            <person name="Gouzy J."/>
            <person name="Langlade N."/>
            <person name="Munos S."/>
        </authorList>
    </citation>
    <scope>NUCLEOTIDE SEQUENCE</scope>
    <source>
        <tissue evidence="11">Leaves</tissue>
    </source>
</reference>
<keyword evidence="4" id="KW-0433">Leucine-rich repeat</keyword>
<feature type="domain" description="NB-ARC" evidence="9">
    <location>
        <begin position="217"/>
        <end position="338"/>
    </location>
</feature>
<dbReference type="InterPro" id="IPR027417">
    <property type="entry name" value="P-loop_NTPase"/>
</dbReference>
<dbReference type="Pfam" id="PF23559">
    <property type="entry name" value="WHD_DRP"/>
    <property type="match status" value="1"/>
</dbReference>
<evidence type="ECO:0000256" key="1">
    <source>
        <dbReference type="ARBA" id="ARBA00004496"/>
    </source>
</evidence>
<dbReference type="GO" id="GO:0005524">
    <property type="term" value="F:ATP binding"/>
    <property type="evidence" value="ECO:0007669"/>
    <property type="project" value="UniProtKB-KW"/>
</dbReference>
<keyword evidence="11" id="KW-0378">Hydrolase</keyword>
<sequence length="717" mass="81339">MAKLKMLVYDPASTGNNQFIEAKRPEIGFLYGELSYLYAIGIRFKDTTIGEEQLHGLEDVGNLTRRLFKAVQEAEDIVDMFISSAMIKNDFMAAPVFQNPLNYYHKSAYLTLPSESSFTQRKLTYLQQEDHVFITYIFNRSLQDLKDVMDGLKSIREEIMSNYYNDRGNLLQNLLVNQQEMMMMDNKIAATGTTVNLSATEHEEFIVGFDDDALLILDRLTGDRKKLDIISIVGMGGLGKTTLATKIFNDSLVEYYFDIRGWVNMSQAYSKRDMLVKLLASIGKSVHAATSESKLCETLYQSLKGRKYLMVIDDLWSCKSWDDVASCFPDDKTGSRVLTGKHIAKKCGGLPLAIVVIAGLLEKGEKRKDLWEKIAESVGSYIVNDPKGCLDTLALSYDHLPCHLKKCFLYVGGFPEGYEVRVQTLIRLWMAEGFIKESGQRGLEEEGKSYLMDLIDRNLLIVAGKSSNGGVKSCRLHDLLRHLCLKKADEINFLKKVSTSALGRNSDSDSVSRVVKQRRLFTDKDVLTNIYSRYFPTHTRSVLCFDDRGLFEHKTASWIPSFLLLRVLDLLNIPMFKFSKIRMLVHLRYLAVWVCDHDSSFLNANFLRLETLIVKGNSQSVIYPSENIVNLSQLRNIRHLRCDGITIPRDFTVPTLSKLRTISRLILDHGTYLLLKYFPDIKKLGCSVCSTSSNDGLLRLEGVGWSPRALSRHVSTT</sequence>
<keyword evidence="3" id="KW-0963">Cytoplasm</keyword>
<name>A0A9K3N394_HELAN</name>
<comment type="subcellular location">
    <subcellularLocation>
        <location evidence="1">Cytoplasm</location>
    </subcellularLocation>
</comment>
<proteinExistence type="inferred from homology"/>
<dbReference type="AlphaFoldDB" id="A0A9K3N394"/>
<keyword evidence="7" id="KW-0611">Plant defense</keyword>
<dbReference type="FunFam" id="1.10.10.10:FF:000322">
    <property type="entry name" value="Probable disease resistance protein At1g63360"/>
    <property type="match status" value="1"/>
</dbReference>
<dbReference type="PRINTS" id="PR00364">
    <property type="entry name" value="DISEASERSIST"/>
</dbReference>
<dbReference type="PANTHER" id="PTHR23155:SF1152">
    <property type="entry name" value="AAA+ ATPASE DOMAIN-CONTAINING PROTEIN"/>
    <property type="match status" value="1"/>
</dbReference>
<dbReference type="GO" id="GO:0016787">
    <property type="term" value="F:hydrolase activity"/>
    <property type="evidence" value="ECO:0007669"/>
    <property type="project" value="UniProtKB-KW"/>
</dbReference>
<evidence type="ECO:0000256" key="4">
    <source>
        <dbReference type="ARBA" id="ARBA00022614"/>
    </source>
</evidence>
<dbReference type="Pfam" id="PF00931">
    <property type="entry name" value="NB-ARC"/>
    <property type="match status" value="1"/>
</dbReference>
<evidence type="ECO:0000259" key="9">
    <source>
        <dbReference type="Pfam" id="PF00931"/>
    </source>
</evidence>
<dbReference type="EMBL" id="MNCJ02000325">
    <property type="protein sequence ID" value="KAF5784763.1"/>
    <property type="molecule type" value="Genomic_DNA"/>
</dbReference>
<dbReference type="PANTHER" id="PTHR23155">
    <property type="entry name" value="DISEASE RESISTANCE PROTEIN RP"/>
    <property type="match status" value="1"/>
</dbReference>
<comment type="similarity">
    <text evidence="2">Belongs to the disease resistance NB-LRR family.</text>
</comment>
<keyword evidence="12" id="KW-1185">Reference proteome</keyword>
<dbReference type="Gene3D" id="1.10.10.10">
    <property type="entry name" value="Winged helix-like DNA-binding domain superfamily/Winged helix DNA-binding domain"/>
    <property type="match status" value="1"/>
</dbReference>
<dbReference type="SUPFAM" id="SSF52540">
    <property type="entry name" value="P-loop containing nucleoside triphosphate hydrolases"/>
    <property type="match status" value="1"/>
</dbReference>